<feature type="domain" description="Glycosyltransferase subfamily 4-like N-terminal" evidence="2">
    <location>
        <begin position="4"/>
        <end position="163"/>
    </location>
</feature>
<dbReference type="InterPro" id="IPR050194">
    <property type="entry name" value="Glycosyltransferase_grp1"/>
</dbReference>
<protein>
    <submittedName>
        <fullName evidence="3">GalNAc-alpha-(1-&gt;4)-GalNAc-alpha-(1-&gt;3)-diNAcBac-PP-undecaprenol alpha-1,4-N-acetyl-D-galactosaminyltransferase</fullName>
    </submittedName>
</protein>
<feature type="domain" description="Glycosyl transferase family 1" evidence="1">
    <location>
        <begin position="167"/>
        <end position="329"/>
    </location>
</feature>
<keyword evidence="4" id="KW-1185">Reference proteome</keyword>
<dbReference type="SUPFAM" id="SSF53756">
    <property type="entry name" value="UDP-Glycosyltransferase/glycogen phosphorylase"/>
    <property type="match status" value="1"/>
</dbReference>
<gene>
    <name evidence="3" type="primary">pglH</name>
    <name evidence="3" type="ORF">GCM10009431_20900</name>
</gene>
<dbReference type="PANTHER" id="PTHR45947:SF3">
    <property type="entry name" value="SULFOQUINOVOSYL TRANSFERASE SQD2"/>
    <property type="match status" value="1"/>
</dbReference>
<comment type="caution">
    <text evidence="3">The sequence shown here is derived from an EMBL/GenBank/DDBJ whole genome shotgun (WGS) entry which is preliminary data.</text>
</comment>
<dbReference type="EMBL" id="BAAAGF010000003">
    <property type="protein sequence ID" value="GAA0745647.1"/>
    <property type="molecule type" value="Genomic_DNA"/>
</dbReference>
<evidence type="ECO:0000259" key="2">
    <source>
        <dbReference type="Pfam" id="PF13439"/>
    </source>
</evidence>
<dbReference type="Proteomes" id="UP001500736">
    <property type="component" value="Unassembled WGS sequence"/>
</dbReference>
<organism evidence="3 4">
    <name type="scientific">Gaetbulibacter jejuensis</name>
    <dbReference type="NCBI Taxonomy" id="584607"/>
    <lineage>
        <taxon>Bacteria</taxon>
        <taxon>Pseudomonadati</taxon>
        <taxon>Bacteroidota</taxon>
        <taxon>Flavobacteriia</taxon>
        <taxon>Flavobacteriales</taxon>
        <taxon>Flavobacteriaceae</taxon>
        <taxon>Gaetbulibacter</taxon>
    </lineage>
</organism>
<proteinExistence type="predicted"/>
<dbReference type="InterPro" id="IPR001296">
    <property type="entry name" value="Glyco_trans_1"/>
</dbReference>
<dbReference type="InterPro" id="IPR028098">
    <property type="entry name" value="Glyco_trans_4-like_N"/>
</dbReference>
<evidence type="ECO:0000313" key="3">
    <source>
        <dbReference type="EMBL" id="GAA0745647.1"/>
    </source>
</evidence>
<dbReference type="Pfam" id="PF13439">
    <property type="entry name" value="Glyco_transf_4"/>
    <property type="match status" value="1"/>
</dbReference>
<name>A0ABP3V161_9FLAO</name>
<evidence type="ECO:0000313" key="4">
    <source>
        <dbReference type="Proteomes" id="UP001500736"/>
    </source>
</evidence>
<evidence type="ECO:0000259" key="1">
    <source>
        <dbReference type="Pfam" id="PF00534"/>
    </source>
</evidence>
<sequence length="351" mass="39661">MNSGGAERVVTTLANYFALQYNVTIITIVNTTPFYTLNKEITLKSCVNEINNSKNLVSALKNNTKLIKTIKKHLKSENIDLVLSFMTTSNVLSLIASRSLKIPCIISERSNPYIYTNNSFWDKLVKYTYPKANFLVVQSNLIKNYYQTFVKSNKVLILSNPISETLSSQKNISKKRTPTIINVGRLDSNKAQDVLLKAFASINKKDWKLVLIGDGELRKDYEKLTKKLHIANKVIFTGNINDVQNYYNTASIFAFTSKSEGFPNALIEAMYFEMACISTDCPTGPSDIIENTKNGFLIEVNNQSQLESRLIELIDNNTLRDSLGKEAFKTAKAYEVSQVAEKWNELIIKLI</sequence>
<reference evidence="4" key="1">
    <citation type="journal article" date="2019" name="Int. J. Syst. Evol. Microbiol.">
        <title>The Global Catalogue of Microorganisms (GCM) 10K type strain sequencing project: providing services to taxonomists for standard genome sequencing and annotation.</title>
        <authorList>
            <consortium name="The Broad Institute Genomics Platform"/>
            <consortium name="The Broad Institute Genome Sequencing Center for Infectious Disease"/>
            <person name="Wu L."/>
            <person name="Ma J."/>
        </authorList>
    </citation>
    <scope>NUCLEOTIDE SEQUENCE [LARGE SCALE GENOMIC DNA]</scope>
    <source>
        <strain evidence="4">JCM 15976</strain>
    </source>
</reference>
<accession>A0ABP3V161</accession>
<dbReference type="CDD" id="cd03820">
    <property type="entry name" value="GT4_AmsD-like"/>
    <property type="match status" value="1"/>
</dbReference>
<dbReference type="Gene3D" id="3.40.50.2000">
    <property type="entry name" value="Glycogen Phosphorylase B"/>
    <property type="match status" value="2"/>
</dbReference>
<dbReference type="PANTHER" id="PTHR45947">
    <property type="entry name" value="SULFOQUINOVOSYL TRANSFERASE SQD2"/>
    <property type="match status" value="1"/>
</dbReference>
<dbReference type="Pfam" id="PF00534">
    <property type="entry name" value="Glycos_transf_1"/>
    <property type="match status" value="1"/>
</dbReference>